<reference evidence="1 2" key="1">
    <citation type="submission" date="2018-11" db="EMBL/GenBank/DDBJ databases">
        <title>Sequencing the genomes of 1000 actinobacteria strains.</title>
        <authorList>
            <person name="Klenk H.-P."/>
        </authorList>
    </citation>
    <scope>NUCLEOTIDE SEQUENCE [LARGE SCALE GENOMIC DNA]</scope>
    <source>
        <strain evidence="1 2">DSM 44781</strain>
    </source>
</reference>
<comment type="caution">
    <text evidence="1">The sequence shown here is derived from an EMBL/GenBank/DDBJ whole genome shotgun (WGS) entry which is preliminary data.</text>
</comment>
<organism evidence="1 2">
    <name type="scientific">Kitasatospora cineracea</name>
    <dbReference type="NCBI Taxonomy" id="88074"/>
    <lineage>
        <taxon>Bacteria</taxon>
        <taxon>Bacillati</taxon>
        <taxon>Actinomycetota</taxon>
        <taxon>Actinomycetes</taxon>
        <taxon>Kitasatosporales</taxon>
        <taxon>Streptomycetaceae</taxon>
        <taxon>Kitasatospora</taxon>
    </lineage>
</organism>
<dbReference type="EMBL" id="RKQG01000001">
    <property type="protein sequence ID" value="RPE32481.1"/>
    <property type="molecule type" value="Genomic_DNA"/>
</dbReference>
<dbReference type="AlphaFoldDB" id="A0A3N4RNT1"/>
<dbReference type="PROSITE" id="PS51257">
    <property type="entry name" value="PROKAR_LIPOPROTEIN"/>
    <property type="match status" value="1"/>
</dbReference>
<evidence type="ECO:0000313" key="1">
    <source>
        <dbReference type="EMBL" id="RPE32481.1"/>
    </source>
</evidence>
<dbReference type="Proteomes" id="UP000266906">
    <property type="component" value="Unassembled WGS sequence"/>
</dbReference>
<dbReference type="RefSeq" id="WP_123817328.1">
    <property type="nucleotide sequence ID" value="NZ_JBEYIY010000028.1"/>
</dbReference>
<accession>A0A3N4RNT1</accession>
<protein>
    <submittedName>
        <fullName evidence="1">Uncharacterized protein DUF3515</fullName>
    </submittedName>
</protein>
<sequence length="179" mass="18800">MASRDLLNRLPAPVRWLALPAALLGCTAWMVTAWGGDPDVPAPSQDAETARYCAALHAALPAEVLGHPRRDPSPASPYTAAWGSSPRTVMTCGADRPDLLNDTDRKGPCVDEVGWGLTEDGAGGYRFATGMRKAYVVVEVPAGAYPNYADPLGSFSDAIRAAVPRIDGTADSDCLDDAS</sequence>
<keyword evidence="2" id="KW-1185">Reference proteome</keyword>
<name>A0A3N4RNT1_9ACTN</name>
<evidence type="ECO:0000313" key="2">
    <source>
        <dbReference type="Proteomes" id="UP000266906"/>
    </source>
</evidence>
<dbReference type="InterPro" id="IPR021903">
    <property type="entry name" value="DUF3515"/>
</dbReference>
<gene>
    <name evidence="1" type="ORF">EDD38_0740</name>
</gene>
<proteinExistence type="predicted"/>
<dbReference type="Pfam" id="PF12028">
    <property type="entry name" value="DUF3515"/>
    <property type="match status" value="1"/>
</dbReference>